<name>A0A8J7GL33_9ACTN</name>
<dbReference type="AlphaFoldDB" id="A0A8J7GL33"/>
<comment type="caution">
    <text evidence="4">The sequence shown here is derived from an EMBL/GenBank/DDBJ whole genome shotgun (WGS) entry which is preliminary data.</text>
</comment>
<dbReference type="InterPro" id="IPR011041">
    <property type="entry name" value="Quinoprot_gluc/sorb_DH_b-prop"/>
</dbReference>
<keyword evidence="5" id="KW-1185">Reference proteome</keyword>
<evidence type="ECO:0000313" key="4">
    <source>
        <dbReference type="EMBL" id="MBG6138683.1"/>
    </source>
</evidence>
<feature type="signal peptide" evidence="2">
    <location>
        <begin position="1"/>
        <end position="21"/>
    </location>
</feature>
<feature type="domain" description="Glucose/Sorbosone dehydrogenase" evidence="3">
    <location>
        <begin position="63"/>
        <end position="359"/>
    </location>
</feature>
<evidence type="ECO:0000256" key="2">
    <source>
        <dbReference type="SAM" id="SignalP"/>
    </source>
</evidence>
<evidence type="ECO:0000256" key="1">
    <source>
        <dbReference type="SAM" id="MobiDB-lite"/>
    </source>
</evidence>
<feature type="region of interest" description="Disordered" evidence="1">
    <location>
        <begin position="27"/>
        <end position="54"/>
    </location>
</feature>
<protein>
    <submittedName>
        <fullName evidence="4">Glucose/arabinose dehydrogenase</fullName>
    </submittedName>
</protein>
<organism evidence="4 5">
    <name type="scientific">Longispora fulva</name>
    <dbReference type="NCBI Taxonomy" id="619741"/>
    <lineage>
        <taxon>Bacteria</taxon>
        <taxon>Bacillati</taxon>
        <taxon>Actinomycetota</taxon>
        <taxon>Actinomycetes</taxon>
        <taxon>Micromonosporales</taxon>
        <taxon>Micromonosporaceae</taxon>
        <taxon>Longispora</taxon>
    </lineage>
</organism>
<dbReference type="RefSeq" id="WP_197005417.1">
    <property type="nucleotide sequence ID" value="NZ_BONS01000009.1"/>
</dbReference>
<evidence type="ECO:0000313" key="5">
    <source>
        <dbReference type="Proteomes" id="UP000622552"/>
    </source>
</evidence>
<proteinExistence type="predicted"/>
<dbReference type="EMBL" id="JADOUF010000001">
    <property type="protein sequence ID" value="MBG6138683.1"/>
    <property type="molecule type" value="Genomic_DNA"/>
</dbReference>
<dbReference type="Pfam" id="PF07995">
    <property type="entry name" value="GSDH"/>
    <property type="match status" value="1"/>
</dbReference>
<dbReference type="Gene3D" id="2.120.10.30">
    <property type="entry name" value="TolB, C-terminal domain"/>
    <property type="match status" value="1"/>
</dbReference>
<dbReference type="InterPro" id="IPR012938">
    <property type="entry name" value="Glc/Sorbosone_DH"/>
</dbReference>
<dbReference type="PANTHER" id="PTHR19328:SF13">
    <property type="entry name" value="HIPL1 PROTEIN"/>
    <property type="match status" value="1"/>
</dbReference>
<dbReference type="SUPFAM" id="SSF50952">
    <property type="entry name" value="Soluble quinoprotein glucose dehydrogenase"/>
    <property type="match status" value="1"/>
</dbReference>
<gene>
    <name evidence="4" type="ORF">IW245_004877</name>
</gene>
<evidence type="ECO:0000259" key="3">
    <source>
        <dbReference type="Pfam" id="PF07995"/>
    </source>
</evidence>
<keyword evidence="2" id="KW-0732">Signal</keyword>
<dbReference type="InterPro" id="IPR011042">
    <property type="entry name" value="6-blade_b-propeller_TolB-like"/>
</dbReference>
<dbReference type="Proteomes" id="UP000622552">
    <property type="component" value="Unassembled WGS sequence"/>
</dbReference>
<reference evidence="4" key="1">
    <citation type="submission" date="2020-11" db="EMBL/GenBank/DDBJ databases">
        <title>Sequencing the genomes of 1000 actinobacteria strains.</title>
        <authorList>
            <person name="Klenk H.-P."/>
        </authorList>
    </citation>
    <scope>NUCLEOTIDE SEQUENCE</scope>
    <source>
        <strain evidence="4">DSM 45356</strain>
    </source>
</reference>
<dbReference type="PANTHER" id="PTHR19328">
    <property type="entry name" value="HEDGEHOG-INTERACTING PROTEIN"/>
    <property type="match status" value="1"/>
</dbReference>
<accession>A0A8J7GL33</accession>
<sequence length="383" mass="40109">MKPPALARRALVALTAASLLAGCSFGPPSAKDSGTPPRFPTPSASPSSGDDDEVSSNVIARNLSVPWGVAFLPDGGALVTERDSRRLLKIGPESTASGLKVQPLTTIEEAVSSGEGGLMGVAVSPAYAQDQTIFLYYTTKTDNRVATMKLGEHPEAIVTGIPVSGIHNGGRLGFGPDGFLYVSTGDASTTGNAQDLASLGGKILRMTAEGKPAPGNPFPDSLVWSYGHRNVQGFDWDADKRMYAIEFGQDTFDELNLIEPGKNYGWPVVEGPGTDPKYTNPLTTWKPAEASCSGAAVTGKVLVAACLRGTRLWLVGLNGKGSILGAPVPALEGEYGRLRTVVRAPDNTLWVTTSNKDGRGKPTTEDDRILRIVLSGADGVGKS</sequence>
<dbReference type="PROSITE" id="PS51257">
    <property type="entry name" value="PROKAR_LIPOPROTEIN"/>
    <property type="match status" value="1"/>
</dbReference>
<feature type="chain" id="PRO_5038876298" evidence="2">
    <location>
        <begin position="22"/>
        <end position="383"/>
    </location>
</feature>